<evidence type="ECO:0000256" key="4">
    <source>
        <dbReference type="ARBA" id="ARBA00022741"/>
    </source>
</evidence>
<evidence type="ECO:0000256" key="3">
    <source>
        <dbReference type="ARBA" id="ARBA00022598"/>
    </source>
</evidence>
<comment type="caution">
    <text evidence="7">The sequence shown here is derived from an EMBL/GenBank/DDBJ whole genome shotgun (WGS) entry which is preliminary data.</text>
</comment>
<name>A0AAE4MDV1_9EURY</name>
<dbReference type="GO" id="GO:0005524">
    <property type="term" value="F:ATP binding"/>
    <property type="evidence" value="ECO:0007669"/>
    <property type="project" value="UniProtKB-UniRule"/>
</dbReference>
<sequence>MLSDIEIAQKADMHKITEIAAKLGIQPDELEPYGQYKAKISDTVEKRLAGKPNGKLILVTAINPTPAGEGKTTTTVGLGQAMAKIGKNAAIALREPSLGPVFGVKGGAAGGGYSQVIPMEDINLHFTGDIHAITAANNLLCAMIDNHIQQGNVLDIDTRKIIFKRCLDMNDRALRNLVVGMGGPTNGVPREDHFMITVASEVMAILCLATDIIDLKTRLGRIIIGYSRSGKILYASDLEAQGAMAALLKDALKPNLVQTLENTPCFIHGGPFANIAHGCNSVRATRLALKMADYVITEAGFGSDLGAEKFMDIKCRYAGLTPNAIVLVATIRALKYNGGIPKEKCGEPNVAAMKAGMVNLEAHVDNLKKFGVPVVVAINRFAADSDEEIAALNEFCTKKGVDFALSEVFALGGAGGVDLAAKVVAACEKPNSFRFFYDLDKPVKEKIEAVATGIYGAAKVAYSASADTTIKEIEAMGSGKLPICIAKTQYSLSDDPNKLGRPTGFTVNAANVRLLNGAGFIVVETGEIMTMPGLPAKPSACMIDIDANGNISGLF</sequence>
<proteinExistence type="inferred from homology"/>
<dbReference type="GO" id="GO:0004329">
    <property type="term" value="F:formate-tetrahydrofolate ligase activity"/>
    <property type="evidence" value="ECO:0007669"/>
    <property type="project" value="UniProtKB-UniRule"/>
</dbReference>
<dbReference type="Pfam" id="PF01268">
    <property type="entry name" value="FTHFS"/>
    <property type="match status" value="1"/>
</dbReference>
<dbReference type="Gene3D" id="3.10.410.10">
    <property type="entry name" value="Formyltetrahydrofolate synthetase, domain 3"/>
    <property type="match status" value="1"/>
</dbReference>
<dbReference type="EC" id="6.3.4.3" evidence="6"/>
<dbReference type="Proteomes" id="UP001273136">
    <property type="component" value="Unassembled WGS sequence"/>
</dbReference>
<keyword evidence="5 6" id="KW-0067">ATP-binding</keyword>
<dbReference type="AlphaFoldDB" id="A0AAE4MDV1"/>
<keyword evidence="2 6" id="KW-0554">One-carbon metabolism</keyword>
<evidence type="ECO:0000256" key="5">
    <source>
        <dbReference type="ARBA" id="ARBA00022840"/>
    </source>
</evidence>
<dbReference type="RefSeq" id="WP_338094980.1">
    <property type="nucleotide sequence ID" value="NZ_JAWDKA010000011.1"/>
</dbReference>
<evidence type="ECO:0000256" key="6">
    <source>
        <dbReference type="HAMAP-Rule" id="MF_01543"/>
    </source>
</evidence>
<evidence type="ECO:0000256" key="1">
    <source>
        <dbReference type="ARBA" id="ARBA00004777"/>
    </source>
</evidence>
<dbReference type="EMBL" id="JAWDKA010000011">
    <property type="protein sequence ID" value="MDV0442556.1"/>
    <property type="molecule type" value="Genomic_DNA"/>
</dbReference>
<dbReference type="InterPro" id="IPR000559">
    <property type="entry name" value="Formate_THF_ligase"/>
</dbReference>
<dbReference type="FunFam" id="3.30.1510.10:FF:000001">
    <property type="entry name" value="Formate--tetrahydrofolate ligase"/>
    <property type="match status" value="1"/>
</dbReference>
<comment type="pathway">
    <text evidence="1 6">One-carbon metabolism; tetrahydrofolate interconversion.</text>
</comment>
<dbReference type="GO" id="GO:0035999">
    <property type="term" value="P:tetrahydrofolate interconversion"/>
    <property type="evidence" value="ECO:0007669"/>
    <property type="project" value="UniProtKB-UniRule"/>
</dbReference>
<feature type="binding site" evidence="6">
    <location>
        <begin position="65"/>
        <end position="72"/>
    </location>
    <ligand>
        <name>ATP</name>
        <dbReference type="ChEBI" id="CHEBI:30616"/>
    </ligand>
</feature>
<reference evidence="7" key="1">
    <citation type="submission" date="2023-06" db="EMBL/GenBank/DDBJ databases">
        <title>Genome sequence of Methancorpusculaceae sp. Ag1.</title>
        <authorList>
            <person name="Protasov E."/>
            <person name="Platt K."/>
            <person name="Poehlein A."/>
            <person name="Daniel R."/>
            <person name="Brune A."/>
        </authorList>
    </citation>
    <scope>NUCLEOTIDE SEQUENCE</scope>
    <source>
        <strain evidence="7">Ag1</strain>
    </source>
</reference>
<accession>A0AAE4MDV1</accession>
<dbReference type="SUPFAM" id="SSF52540">
    <property type="entry name" value="P-loop containing nucleoside triphosphate hydrolases"/>
    <property type="match status" value="1"/>
</dbReference>
<comment type="similarity">
    <text evidence="6">Belongs to the formate--tetrahydrofolate ligase family.</text>
</comment>
<gene>
    <name evidence="6 7" type="primary">fhs</name>
    <name evidence="7" type="ORF">McpAg1_18030</name>
</gene>
<dbReference type="PROSITE" id="PS00722">
    <property type="entry name" value="FTHFS_2"/>
    <property type="match status" value="1"/>
</dbReference>
<comment type="catalytic activity">
    <reaction evidence="6">
        <text>(6S)-5,6,7,8-tetrahydrofolate + formate + ATP = (6R)-10-formyltetrahydrofolate + ADP + phosphate</text>
        <dbReference type="Rhea" id="RHEA:20221"/>
        <dbReference type="ChEBI" id="CHEBI:15740"/>
        <dbReference type="ChEBI" id="CHEBI:30616"/>
        <dbReference type="ChEBI" id="CHEBI:43474"/>
        <dbReference type="ChEBI" id="CHEBI:57453"/>
        <dbReference type="ChEBI" id="CHEBI:195366"/>
        <dbReference type="ChEBI" id="CHEBI:456216"/>
        <dbReference type="EC" id="6.3.4.3"/>
    </reaction>
</comment>
<dbReference type="Gene3D" id="3.40.50.300">
    <property type="entry name" value="P-loop containing nucleotide triphosphate hydrolases"/>
    <property type="match status" value="1"/>
</dbReference>
<organism evidence="7 8">
    <name type="scientific">Methanorbis furvi</name>
    <dbReference type="NCBI Taxonomy" id="3028299"/>
    <lineage>
        <taxon>Archaea</taxon>
        <taxon>Methanobacteriati</taxon>
        <taxon>Methanobacteriota</taxon>
        <taxon>Stenosarchaea group</taxon>
        <taxon>Methanomicrobia</taxon>
        <taxon>Methanomicrobiales</taxon>
        <taxon>Methanocorpusculaceae</taxon>
        <taxon>Methanorbis</taxon>
    </lineage>
</organism>
<keyword evidence="8" id="KW-1185">Reference proteome</keyword>
<dbReference type="PROSITE" id="PS00721">
    <property type="entry name" value="FTHFS_1"/>
    <property type="match status" value="1"/>
</dbReference>
<dbReference type="Gene3D" id="3.30.1510.10">
    <property type="entry name" value="Domain 2, N(10)-formyltetrahydrofolate synthetase"/>
    <property type="match status" value="1"/>
</dbReference>
<keyword evidence="3 6" id="KW-0436">Ligase</keyword>
<dbReference type="HAMAP" id="MF_01543">
    <property type="entry name" value="FTHFS"/>
    <property type="match status" value="1"/>
</dbReference>
<dbReference type="InterPro" id="IPR020628">
    <property type="entry name" value="Formate_THF_ligase_CS"/>
</dbReference>
<evidence type="ECO:0000313" key="7">
    <source>
        <dbReference type="EMBL" id="MDV0442556.1"/>
    </source>
</evidence>
<dbReference type="InterPro" id="IPR027417">
    <property type="entry name" value="P-loop_NTPase"/>
</dbReference>
<evidence type="ECO:0000256" key="2">
    <source>
        <dbReference type="ARBA" id="ARBA00022563"/>
    </source>
</evidence>
<dbReference type="NCBIfam" id="NF010030">
    <property type="entry name" value="PRK13505.1"/>
    <property type="match status" value="1"/>
</dbReference>
<dbReference type="CDD" id="cd00477">
    <property type="entry name" value="FTHFS"/>
    <property type="match status" value="1"/>
</dbReference>
<protein>
    <recommendedName>
        <fullName evidence="6">Formate--tetrahydrofolate ligase</fullName>
        <ecNumber evidence="6">6.3.4.3</ecNumber>
    </recommendedName>
    <alternativeName>
        <fullName evidence="6">Formyltetrahydrofolate synthetase</fullName>
        <shortName evidence="6">FHS</shortName>
        <shortName evidence="6">FTHFS</shortName>
    </alternativeName>
</protein>
<dbReference type="FunFam" id="3.10.410.10:FF:000001">
    <property type="entry name" value="Putative formate--tetrahydrofolate ligase"/>
    <property type="match status" value="1"/>
</dbReference>
<keyword evidence="4 6" id="KW-0547">Nucleotide-binding</keyword>
<evidence type="ECO:0000313" key="8">
    <source>
        <dbReference type="Proteomes" id="UP001273136"/>
    </source>
</evidence>